<dbReference type="AlphaFoldDB" id="A0A414I406"/>
<dbReference type="RefSeq" id="WP_118045919.1">
    <property type="nucleotide sequence ID" value="NZ_QSJW01000014.1"/>
</dbReference>
<accession>A0A414I406</accession>
<evidence type="ECO:0000313" key="1">
    <source>
        <dbReference type="EMBL" id="RHE09607.1"/>
    </source>
</evidence>
<name>A0A414I406_9FIRM</name>
<proteinExistence type="predicted"/>
<dbReference type="InterPro" id="IPR045591">
    <property type="entry name" value="DUF6462"/>
</dbReference>
<evidence type="ECO:0000313" key="2">
    <source>
        <dbReference type="Proteomes" id="UP000284644"/>
    </source>
</evidence>
<evidence type="ECO:0008006" key="3">
    <source>
        <dbReference type="Google" id="ProtNLM"/>
    </source>
</evidence>
<dbReference type="Proteomes" id="UP000284644">
    <property type="component" value="Unassembled WGS sequence"/>
</dbReference>
<reference evidence="1 2" key="1">
    <citation type="submission" date="2018-08" db="EMBL/GenBank/DDBJ databases">
        <title>A genome reference for cultivated species of the human gut microbiota.</title>
        <authorList>
            <person name="Zou Y."/>
            <person name="Xue W."/>
            <person name="Luo G."/>
        </authorList>
    </citation>
    <scope>NUCLEOTIDE SEQUENCE [LARGE SCALE GENOMIC DNA]</scope>
    <source>
        <strain evidence="1 2">AM29-25AC</strain>
    </source>
</reference>
<organism evidence="1 2">
    <name type="scientific">Blautia obeum</name>
    <dbReference type="NCBI Taxonomy" id="40520"/>
    <lineage>
        <taxon>Bacteria</taxon>
        <taxon>Bacillati</taxon>
        <taxon>Bacillota</taxon>
        <taxon>Clostridia</taxon>
        <taxon>Lachnospirales</taxon>
        <taxon>Lachnospiraceae</taxon>
        <taxon>Blautia</taxon>
    </lineage>
</organism>
<protein>
    <recommendedName>
        <fullName evidence="3">DNA-binding protein</fullName>
    </recommendedName>
</protein>
<comment type="caution">
    <text evidence="1">The sequence shown here is derived from an EMBL/GenBank/DDBJ whole genome shotgun (WGS) entry which is preliminary data.</text>
</comment>
<dbReference type="EMBL" id="QSJW01000014">
    <property type="protein sequence ID" value="RHE09607.1"/>
    <property type="molecule type" value="Genomic_DNA"/>
</dbReference>
<sequence>MNAAVINKKAKLQRVPEACADTNWSRNTLMKVATEANAIIRVGRTVRIDMPVLYKYIDAVYKAN</sequence>
<gene>
    <name evidence="1" type="ORF">DW767_17015</name>
</gene>
<dbReference type="Pfam" id="PF20063">
    <property type="entry name" value="DUF6462"/>
    <property type="match status" value="1"/>
</dbReference>